<evidence type="ECO:0000259" key="1">
    <source>
        <dbReference type="Pfam" id="PF04961"/>
    </source>
</evidence>
<dbReference type="AlphaFoldDB" id="A0A1M6QUR4"/>
<gene>
    <name evidence="2" type="ORF">SAMN02745248_02129</name>
</gene>
<accession>A0A1M6QUR4</accession>
<dbReference type="EMBL" id="FRAD01000018">
    <property type="protein sequence ID" value="SHK23838.1"/>
    <property type="molecule type" value="Genomic_DNA"/>
</dbReference>
<dbReference type="STRING" id="1121331.SAMN02745248_02129"/>
<dbReference type="InterPro" id="IPR007044">
    <property type="entry name" value="Cyclodeamin/CycHdrlase"/>
</dbReference>
<dbReference type="Gene3D" id="1.20.120.680">
    <property type="entry name" value="Formiminotetrahydrofolate cyclodeaminase monomer, up-and-down helical bundle"/>
    <property type="match status" value="1"/>
</dbReference>
<dbReference type="OrthoDB" id="7959174at2"/>
<dbReference type="SUPFAM" id="SSF101262">
    <property type="entry name" value="Methenyltetrahydrofolate cyclohydrolase-like"/>
    <property type="match status" value="1"/>
</dbReference>
<dbReference type="RefSeq" id="WP_072904066.1">
    <property type="nucleotide sequence ID" value="NZ_FRAD01000018.1"/>
</dbReference>
<keyword evidence="3" id="KW-1185">Reference proteome</keyword>
<dbReference type="Proteomes" id="UP000183952">
    <property type="component" value="Unassembled WGS sequence"/>
</dbReference>
<name>A0A1M6QUR4_9CLOT</name>
<organism evidence="2 3">
    <name type="scientific">Hathewaya proteolytica DSM 3090</name>
    <dbReference type="NCBI Taxonomy" id="1121331"/>
    <lineage>
        <taxon>Bacteria</taxon>
        <taxon>Bacillati</taxon>
        <taxon>Bacillota</taxon>
        <taxon>Clostridia</taxon>
        <taxon>Eubacteriales</taxon>
        <taxon>Clostridiaceae</taxon>
        <taxon>Hathewaya</taxon>
    </lineage>
</organism>
<proteinExistence type="predicted"/>
<evidence type="ECO:0000313" key="3">
    <source>
        <dbReference type="Proteomes" id="UP000183952"/>
    </source>
</evidence>
<feature type="domain" description="Cyclodeaminase/cyclohydrolase" evidence="1">
    <location>
        <begin position="5"/>
        <end position="189"/>
    </location>
</feature>
<sequence length="211" mass="23406">MENLSVKSFVEKLASNEPIPGGGSIAGLAASLGSALSSMVFSLTVGKKIYRELSEDDKDKFDFCYSECRKYVDKFIKLMNDDANVFSEFIKVFSMPKETEEEKQKRNEAIEKGYEKAIKAPLETISECEKVYDLIAVAAEFGNKGVISDAAVSVIMLHAAVESSIINIKINLSGIKDDKLKSEVLNKCQSVLKVGEIKKSRIMNMVEERLK</sequence>
<protein>
    <submittedName>
        <fullName evidence="2">Formiminotetrahydrofolate cyclodeaminase</fullName>
    </submittedName>
</protein>
<dbReference type="InterPro" id="IPR036178">
    <property type="entry name" value="Formintransfe-cycloase-like_sf"/>
</dbReference>
<dbReference type="GO" id="GO:0003824">
    <property type="term" value="F:catalytic activity"/>
    <property type="evidence" value="ECO:0007669"/>
    <property type="project" value="InterPro"/>
</dbReference>
<reference evidence="2 3" key="1">
    <citation type="submission" date="2016-11" db="EMBL/GenBank/DDBJ databases">
        <authorList>
            <person name="Jaros S."/>
            <person name="Januszkiewicz K."/>
            <person name="Wedrychowicz H."/>
        </authorList>
    </citation>
    <scope>NUCLEOTIDE SEQUENCE [LARGE SCALE GENOMIC DNA]</scope>
    <source>
        <strain evidence="2 3">DSM 3090</strain>
    </source>
</reference>
<dbReference type="Pfam" id="PF04961">
    <property type="entry name" value="FTCD_C"/>
    <property type="match status" value="1"/>
</dbReference>
<evidence type="ECO:0000313" key="2">
    <source>
        <dbReference type="EMBL" id="SHK23838.1"/>
    </source>
</evidence>